<dbReference type="EMBL" id="JAVRAF010000007">
    <property type="protein sequence ID" value="MDX8304451.1"/>
    <property type="molecule type" value="Genomic_DNA"/>
</dbReference>
<evidence type="ECO:0000259" key="1">
    <source>
        <dbReference type="Pfam" id="PF13700"/>
    </source>
</evidence>
<reference evidence="2" key="1">
    <citation type="journal article" date="2023" name="Phytobiomes J">
        <title>Deciphering the key players within the bacterial microbiota associated with aerial crown gall tumors on rhododendron: Insights into the gallobiome.</title>
        <authorList>
            <person name="Kuzmanovic N."/>
            <person name="Nesme J."/>
            <person name="Wolf J."/>
            <person name="Neumann-Schaal M."/>
            <person name="Petersen J."/>
            <person name="Fernandez-Gnecco G."/>
            <person name="Sproeer C."/>
            <person name="Bunk B."/>
            <person name="Overmann J."/>
            <person name="Sorensen S.J."/>
            <person name="Idczak E."/>
            <person name="Smalla K."/>
        </authorList>
    </citation>
    <scope>NUCLEOTIDE SEQUENCE</scope>
    <source>
        <strain evidence="2">Rho-11.1</strain>
    </source>
</reference>
<dbReference type="Pfam" id="PF13700">
    <property type="entry name" value="DUF4158"/>
    <property type="match status" value="1"/>
</dbReference>
<dbReference type="InterPro" id="IPR025296">
    <property type="entry name" value="DUF4158"/>
</dbReference>
<accession>A0AAW9FMU6</accession>
<protein>
    <submittedName>
        <fullName evidence="2">DUF4158 domain-containing protein</fullName>
    </submittedName>
</protein>
<comment type="caution">
    <text evidence="2">The sequence shown here is derived from an EMBL/GenBank/DDBJ whole genome shotgun (WGS) entry which is preliminary data.</text>
</comment>
<organism evidence="2">
    <name type="scientific">Agrobacterium rosae</name>
    <dbReference type="NCBI Taxonomy" id="1972867"/>
    <lineage>
        <taxon>Bacteria</taxon>
        <taxon>Pseudomonadati</taxon>
        <taxon>Pseudomonadota</taxon>
        <taxon>Alphaproteobacteria</taxon>
        <taxon>Hyphomicrobiales</taxon>
        <taxon>Rhizobiaceae</taxon>
        <taxon>Rhizobium/Agrobacterium group</taxon>
        <taxon>Agrobacterium</taxon>
    </lineage>
</organism>
<gene>
    <name evidence="2" type="ORF">RMR22_19505</name>
</gene>
<sequence>MARYFHLDYADRAFVFVHRGDQNRLGVAVQLGSLLMFGTFPEDPKEPPVSALHFKGRQLSLNEREELIAEYACIVLTLCCGLKT</sequence>
<name>A0AAW9FMU6_9HYPH</name>
<feature type="domain" description="DUF4158" evidence="1">
    <location>
        <begin position="1"/>
        <end position="67"/>
    </location>
</feature>
<proteinExistence type="predicted"/>
<dbReference type="AlphaFoldDB" id="A0AAW9FMU6"/>
<evidence type="ECO:0000313" key="2">
    <source>
        <dbReference type="EMBL" id="MDX8304451.1"/>
    </source>
</evidence>